<evidence type="ECO:0000313" key="1">
    <source>
        <dbReference type="EMBL" id="KAL2801075.1"/>
    </source>
</evidence>
<evidence type="ECO:0000313" key="2">
    <source>
        <dbReference type="Proteomes" id="UP001610563"/>
    </source>
</evidence>
<gene>
    <name evidence="1" type="ORF">BJX66DRAFT_331259</name>
</gene>
<name>A0ABR4GRF8_9EURO</name>
<organism evidence="1 2">
    <name type="scientific">Aspergillus keveii</name>
    <dbReference type="NCBI Taxonomy" id="714993"/>
    <lineage>
        <taxon>Eukaryota</taxon>
        <taxon>Fungi</taxon>
        <taxon>Dikarya</taxon>
        <taxon>Ascomycota</taxon>
        <taxon>Pezizomycotina</taxon>
        <taxon>Eurotiomycetes</taxon>
        <taxon>Eurotiomycetidae</taxon>
        <taxon>Eurotiales</taxon>
        <taxon>Aspergillaceae</taxon>
        <taxon>Aspergillus</taxon>
        <taxon>Aspergillus subgen. Nidulantes</taxon>
    </lineage>
</organism>
<comment type="caution">
    <text evidence="1">The sequence shown here is derived from an EMBL/GenBank/DDBJ whole genome shotgun (WGS) entry which is preliminary data.</text>
</comment>
<accession>A0ABR4GRF8</accession>
<evidence type="ECO:0008006" key="3">
    <source>
        <dbReference type="Google" id="ProtNLM"/>
    </source>
</evidence>
<dbReference type="Proteomes" id="UP001610563">
    <property type="component" value="Unassembled WGS sequence"/>
</dbReference>
<sequence length="205" mass="22335">MSSPPPETTTKPTGHLLPNGCRITHGQAGNIKKPFTHMDLTMHELTAGTSNNTKAFSGQLGFIEFTTSHRLPRHIHMDLSRTRLADERILVLHGVGMVEIAGALWVVAPGSLVDAIGGVPHTWTACPAGVRLPNGVVSRGTFTMVYEYEEPTAFFPIASTEPIGSGSEYVEFTGDFDEIRFPELSRKEVIARARVVIGREVLSLQ</sequence>
<proteinExistence type="predicted"/>
<keyword evidence="2" id="KW-1185">Reference proteome</keyword>
<protein>
    <recommendedName>
        <fullName evidence="3">Cupin domain protein</fullName>
    </recommendedName>
</protein>
<dbReference type="EMBL" id="JBFTWV010000001">
    <property type="protein sequence ID" value="KAL2801075.1"/>
    <property type="molecule type" value="Genomic_DNA"/>
</dbReference>
<reference evidence="1 2" key="1">
    <citation type="submission" date="2024-07" db="EMBL/GenBank/DDBJ databases">
        <title>Section-level genome sequencing and comparative genomics of Aspergillus sections Usti and Cavernicolus.</title>
        <authorList>
            <consortium name="Lawrence Berkeley National Laboratory"/>
            <person name="Nybo J.L."/>
            <person name="Vesth T.C."/>
            <person name="Theobald S."/>
            <person name="Frisvad J.C."/>
            <person name="Larsen T.O."/>
            <person name="Kjaerboelling I."/>
            <person name="Rothschild-Mancinelli K."/>
            <person name="Lyhne E.K."/>
            <person name="Kogle M.E."/>
            <person name="Barry K."/>
            <person name="Clum A."/>
            <person name="Na H."/>
            <person name="Ledsgaard L."/>
            <person name="Lin J."/>
            <person name="Lipzen A."/>
            <person name="Kuo A."/>
            <person name="Riley R."/>
            <person name="Mondo S."/>
            <person name="Labutti K."/>
            <person name="Haridas S."/>
            <person name="Pangalinan J."/>
            <person name="Salamov A.A."/>
            <person name="Simmons B.A."/>
            <person name="Magnuson J.K."/>
            <person name="Chen J."/>
            <person name="Drula E."/>
            <person name="Henrissat B."/>
            <person name="Wiebenga A."/>
            <person name="Lubbers R.J."/>
            <person name="Gomes A.C."/>
            <person name="Makela M.R."/>
            <person name="Stajich J."/>
            <person name="Grigoriev I.V."/>
            <person name="Mortensen U.H."/>
            <person name="De Vries R.P."/>
            <person name="Baker S.E."/>
            <person name="Andersen M.R."/>
        </authorList>
    </citation>
    <scope>NUCLEOTIDE SEQUENCE [LARGE SCALE GENOMIC DNA]</scope>
    <source>
        <strain evidence="1 2">CBS 209.92</strain>
    </source>
</reference>